<dbReference type="Proteomes" id="UP001497522">
    <property type="component" value="Chromosome 8"/>
</dbReference>
<reference evidence="1" key="1">
    <citation type="submission" date="2024-03" db="EMBL/GenBank/DDBJ databases">
        <authorList>
            <consortium name="ELIXIR-Norway"/>
            <consortium name="Elixir Norway"/>
        </authorList>
    </citation>
    <scope>NUCLEOTIDE SEQUENCE</scope>
</reference>
<gene>
    <name evidence="1" type="ORF">CSSPJE1EN2_LOCUS23233</name>
</gene>
<evidence type="ECO:0000313" key="1">
    <source>
        <dbReference type="EMBL" id="CAK9881877.1"/>
    </source>
</evidence>
<protein>
    <submittedName>
        <fullName evidence="1">Uncharacterized protein</fullName>
    </submittedName>
</protein>
<organism evidence="1 2">
    <name type="scientific">Sphagnum jensenii</name>
    <dbReference type="NCBI Taxonomy" id="128206"/>
    <lineage>
        <taxon>Eukaryota</taxon>
        <taxon>Viridiplantae</taxon>
        <taxon>Streptophyta</taxon>
        <taxon>Embryophyta</taxon>
        <taxon>Bryophyta</taxon>
        <taxon>Sphagnophytina</taxon>
        <taxon>Sphagnopsida</taxon>
        <taxon>Sphagnales</taxon>
        <taxon>Sphagnaceae</taxon>
        <taxon>Sphagnum</taxon>
    </lineage>
</organism>
<evidence type="ECO:0000313" key="2">
    <source>
        <dbReference type="Proteomes" id="UP001497522"/>
    </source>
</evidence>
<accession>A0ABP1BZI2</accession>
<keyword evidence="2" id="KW-1185">Reference proteome</keyword>
<proteinExistence type="predicted"/>
<name>A0ABP1BZI2_9BRYO</name>
<dbReference type="EMBL" id="OZ023709">
    <property type="protein sequence ID" value="CAK9881877.1"/>
    <property type="molecule type" value="Genomic_DNA"/>
</dbReference>
<sequence>MLIKAKRKSSVMMRCENPKAPSYWIESLMLTGLHSLQFLESYLLSLTDSWFYMRTKLYIIYTRVRKELQSAKCPSNVIRTNFPTCLHKAPD</sequence>